<reference evidence="5" key="2">
    <citation type="journal article" date="2022" name="Sci. Total Environ.">
        <title>Prevalence, transmission, and molecular epidemiology of tet(X)-positive bacteria among humans, animals, and environmental niches in China: An epidemiological, and genomic-based study.</title>
        <authorList>
            <person name="Dong N."/>
            <person name="Zeng Y."/>
            <person name="Cai C."/>
            <person name="Sun C."/>
            <person name="Lu J."/>
            <person name="Liu C."/>
            <person name="Zhou H."/>
            <person name="Sun Q."/>
            <person name="Shu L."/>
            <person name="Wang H."/>
            <person name="Wang Y."/>
            <person name="Wang S."/>
            <person name="Wu C."/>
            <person name="Chan E.W."/>
            <person name="Chen G."/>
            <person name="Shen Z."/>
            <person name="Chen S."/>
            <person name="Zhang R."/>
        </authorList>
    </citation>
    <scope>NUCLEOTIDE SEQUENCE</scope>
    <source>
        <strain evidence="5">DF46-2-2</strain>
    </source>
</reference>
<dbReference type="InterPro" id="IPR051321">
    <property type="entry name" value="PHA/PHB_synthase"/>
</dbReference>
<dbReference type="InterPro" id="IPR010941">
    <property type="entry name" value="PhaC_N"/>
</dbReference>
<dbReference type="PANTHER" id="PTHR36837">
    <property type="entry name" value="POLY(3-HYDROXYALKANOATE) POLYMERASE SUBUNIT PHAC"/>
    <property type="match status" value="1"/>
</dbReference>
<evidence type="ECO:0000313" key="6">
    <source>
        <dbReference type="Proteomes" id="UP001173465"/>
    </source>
</evidence>
<proteinExistence type="predicted"/>
<feature type="domain" description="Poly-beta-hydroxybutyrate polymerase N-terminal" evidence="3">
    <location>
        <begin position="103"/>
        <end position="271"/>
    </location>
</feature>
<accession>A0AAW7DTU8</accession>
<dbReference type="InterPro" id="IPR022211">
    <property type="entry name" value="PHBC_N"/>
</dbReference>
<dbReference type="Pfam" id="PF12551">
    <property type="entry name" value="PHBC_N"/>
    <property type="match status" value="1"/>
</dbReference>
<dbReference type="EMBL" id="JACANB010000012">
    <property type="protein sequence ID" value="MDM1697244.1"/>
    <property type="molecule type" value="Genomic_DNA"/>
</dbReference>
<dbReference type="SUPFAM" id="SSF53474">
    <property type="entry name" value="alpha/beta-Hydrolases"/>
    <property type="match status" value="1"/>
</dbReference>
<sequence>MVVFREGTEDSLLSTSEQWSADKLDQQAHAMWSKIWNSVSPESALVAWVDWVSHLAVSPGKQIELISLALEMVQALQANLKSSKDSTYSQTYNSDPIQAIKPDRRFNDQVWQQWPYNAFMQTYLLQEQWWQQATQDVWGVKPHHEKLVAFGAKQLLAMGAPNNNFFTNPEVLQRTGKEGGANFLRGFANFLENTRRQLAQEPPVGTEDFVVGKQVAVTEGQVILRNELIELIQYAPTTEHVHPEPILVVPAWIMKYYVLDLSPHNSLVKYLVDQGYTVFCISWKNPDANDRDLGMDEYLKFGFGAALQAVQNIVPKQKVHLTGYCIGGTLLSIAVAAMIRDGQGDSLASLSLFTAQTDFSEPGDLSLFIDESQVALLEAQMEQAGFLRGDQMSGAFQMLRPYELVWEPMVDEYLLGERRPLNDLMAWNADTTRMPAKMHSQYLRRLFLNNDLSQGRYPVRGRPISLDSIKLPIFSVGTVTDHVAPWRSVYKLHNFCPAEITFVLTNGGHNAGIVNAPGHPRRKYQVRMRKAGDHTLSPDEWVAAAPEHQGSWWPEWLSWLQARSGKQQQRPPAMGSKDYAVVTAAPGDYVKVR</sequence>
<dbReference type="PANTHER" id="PTHR36837:SF5">
    <property type="entry name" value="POLY-3-HYDROXYBUTYRATE SYNTHASE"/>
    <property type="match status" value="1"/>
</dbReference>
<evidence type="ECO:0000259" key="3">
    <source>
        <dbReference type="Pfam" id="PF07167"/>
    </source>
</evidence>
<organism evidence="5 6">
    <name type="scientific">Thiopseudomonas alkaliphila</name>
    <dbReference type="NCBI Taxonomy" id="1697053"/>
    <lineage>
        <taxon>Bacteria</taxon>
        <taxon>Pseudomonadati</taxon>
        <taxon>Pseudomonadota</taxon>
        <taxon>Gammaproteobacteria</taxon>
        <taxon>Pseudomonadales</taxon>
        <taxon>Pseudomonadaceae</taxon>
        <taxon>Thiopseudomonas</taxon>
    </lineage>
</organism>
<dbReference type="InterPro" id="IPR029058">
    <property type="entry name" value="AB_hydrolase_fold"/>
</dbReference>
<reference evidence="5" key="1">
    <citation type="submission" date="2020-06" db="EMBL/GenBank/DDBJ databases">
        <authorList>
            <person name="Dong N."/>
        </authorList>
    </citation>
    <scope>NUCLEOTIDE SEQUENCE</scope>
    <source>
        <strain evidence="5">DF46-2-2</strain>
    </source>
</reference>
<dbReference type="GO" id="GO:0016746">
    <property type="term" value="F:acyltransferase activity"/>
    <property type="evidence" value="ECO:0007669"/>
    <property type="project" value="UniProtKB-KW"/>
</dbReference>
<name>A0AAW7DTU8_9GAMM</name>
<keyword evidence="1" id="KW-0808">Transferase</keyword>
<dbReference type="Pfam" id="PF07167">
    <property type="entry name" value="PhaC_N"/>
    <property type="match status" value="1"/>
</dbReference>
<dbReference type="Gene3D" id="3.40.50.1820">
    <property type="entry name" value="alpha/beta hydrolase"/>
    <property type="match status" value="1"/>
</dbReference>
<dbReference type="GO" id="GO:0042619">
    <property type="term" value="P:poly-hydroxybutyrate biosynthetic process"/>
    <property type="evidence" value="ECO:0007669"/>
    <property type="project" value="InterPro"/>
</dbReference>
<evidence type="ECO:0000256" key="1">
    <source>
        <dbReference type="ARBA" id="ARBA00022679"/>
    </source>
</evidence>
<keyword evidence="2" id="KW-0012">Acyltransferase</keyword>
<evidence type="ECO:0000313" key="5">
    <source>
        <dbReference type="EMBL" id="MDM1697244.1"/>
    </source>
</evidence>
<feature type="domain" description="Poly-beta-hydroxybutyrate polymerase N-terminal" evidence="4">
    <location>
        <begin position="21"/>
        <end position="61"/>
    </location>
</feature>
<evidence type="ECO:0000259" key="4">
    <source>
        <dbReference type="Pfam" id="PF12551"/>
    </source>
</evidence>
<evidence type="ECO:0000256" key="2">
    <source>
        <dbReference type="ARBA" id="ARBA00023315"/>
    </source>
</evidence>
<comment type="caution">
    <text evidence="5">The sequence shown here is derived from an EMBL/GenBank/DDBJ whole genome shotgun (WGS) entry which is preliminary data.</text>
</comment>
<dbReference type="Proteomes" id="UP001173465">
    <property type="component" value="Unassembled WGS sequence"/>
</dbReference>
<protein>
    <submittedName>
        <fullName evidence="5">Polyhydroxyalkanoic acid synthase</fullName>
    </submittedName>
</protein>
<gene>
    <name evidence="5" type="ORF">HX099_11330</name>
</gene>
<dbReference type="AlphaFoldDB" id="A0AAW7DTU8"/>